<feature type="region of interest" description="Disordered" evidence="1">
    <location>
        <begin position="97"/>
        <end position="121"/>
    </location>
</feature>
<evidence type="ECO:0000256" key="2">
    <source>
        <dbReference type="SAM" id="SignalP"/>
    </source>
</evidence>
<feature type="signal peptide" evidence="2">
    <location>
        <begin position="1"/>
        <end position="21"/>
    </location>
</feature>
<keyword evidence="3" id="KW-1185">Reference proteome</keyword>
<reference evidence="4" key="1">
    <citation type="submission" date="2022-11" db="UniProtKB">
        <authorList>
            <consortium name="WormBaseParasite"/>
        </authorList>
    </citation>
    <scope>IDENTIFICATION</scope>
</reference>
<dbReference type="WBParaSite" id="PSAMB.scaffold468size50171.g6219.t1">
    <property type="protein sequence ID" value="PSAMB.scaffold468size50171.g6219.t1"/>
    <property type="gene ID" value="PSAMB.scaffold468size50171.g6219"/>
</dbReference>
<feature type="compositionally biased region" description="Polar residues" evidence="1">
    <location>
        <begin position="102"/>
        <end position="112"/>
    </location>
</feature>
<sequence length="121" mass="13664">MVTMATLVFILIILLLPPVWSRPQDIQLHIGDSHHNNPLHLSYRCYMRPSNSREKNQIYGIKGCVDGQVCVPDNFYCFFYACPSSIGWCVNAHGNEAPKTHPTPTSEPSNMRDQPFGSDDL</sequence>
<keyword evidence="2" id="KW-0732">Signal</keyword>
<proteinExistence type="predicted"/>
<dbReference type="Proteomes" id="UP000887566">
    <property type="component" value="Unplaced"/>
</dbReference>
<evidence type="ECO:0000313" key="3">
    <source>
        <dbReference type="Proteomes" id="UP000887566"/>
    </source>
</evidence>
<organism evidence="3 4">
    <name type="scientific">Plectus sambesii</name>
    <dbReference type="NCBI Taxonomy" id="2011161"/>
    <lineage>
        <taxon>Eukaryota</taxon>
        <taxon>Metazoa</taxon>
        <taxon>Ecdysozoa</taxon>
        <taxon>Nematoda</taxon>
        <taxon>Chromadorea</taxon>
        <taxon>Plectida</taxon>
        <taxon>Plectina</taxon>
        <taxon>Plectoidea</taxon>
        <taxon>Plectidae</taxon>
        <taxon>Plectus</taxon>
    </lineage>
</organism>
<protein>
    <submittedName>
        <fullName evidence="4">Uncharacterized protein</fullName>
    </submittedName>
</protein>
<dbReference type="AlphaFoldDB" id="A0A914WM05"/>
<feature type="chain" id="PRO_5037594271" evidence="2">
    <location>
        <begin position="22"/>
        <end position="121"/>
    </location>
</feature>
<name>A0A914WM05_9BILA</name>
<evidence type="ECO:0000256" key="1">
    <source>
        <dbReference type="SAM" id="MobiDB-lite"/>
    </source>
</evidence>
<evidence type="ECO:0000313" key="4">
    <source>
        <dbReference type="WBParaSite" id="PSAMB.scaffold468size50171.g6219.t1"/>
    </source>
</evidence>
<accession>A0A914WM05</accession>